<evidence type="ECO:0000313" key="1">
    <source>
        <dbReference type="EMBL" id="CUX54519.1"/>
    </source>
</evidence>
<proteinExistence type="predicted"/>
<sequence length="81" mass="9069">MKAAILSRHVQLGSEKPVSYLPLNTIENVLGLTVDTYREMLRAGGNESMLFEDQQCAINSGAVYGYNVPHWEYCSGNLIQY</sequence>
<gene>
    <name evidence="1" type="ORF">AGR7C_Lc20137</name>
</gene>
<dbReference type="Proteomes" id="UP000191987">
    <property type="component" value="Unassembled WGS sequence"/>
</dbReference>
<dbReference type="AlphaFoldDB" id="A0A1S7RM58"/>
<dbReference type="EMBL" id="FBWG01000038">
    <property type="protein sequence ID" value="CUX54519.1"/>
    <property type="molecule type" value="Genomic_DNA"/>
</dbReference>
<name>A0A1S7RM58_9HYPH</name>
<accession>A0A1S7RM58</accession>
<reference evidence="1 2" key="1">
    <citation type="submission" date="2016-01" db="EMBL/GenBank/DDBJ databases">
        <authorList>
            <person name="Oliw E.H."/>
        </authorList>
    </citation>
    <scope>NUCLEOTIDE SEQUENCE [LARGE SCALE GENOMIC DNA]</scope>
    <source>
        <strain evidence="1 2">Zutra 3-1</strain>
    </source>
</reference>
<organism evidence="1 2">
    <name type="scientific">Agrobacterium deltaense Zutra 3/1</name>
    <dbReference type="NCBI Taxonomy" id="1183427"/>
    <lineage>
        <taxon>Bacteria</taxon>
        <taxon>Pseudomonadati</taxon>
        <taxon>Pseudomonadota</taxon>
        <taxon>Alphaproteobacteria</taxon>
        <taxon>Hyphomicrobiales</taxon>
        <taxon>Rhizobiaceae</taxon>
        <taxon>Rhizobium/Agrobacterium group</taxon>
        <taxon>Agrobacterium</taxon>
    </lineage>
</organism>
<protein>
    <submittedName>
        <fullName evidence="1">Uncharacterized protein</fullName>
    </submittedName>
</protein>
<evidence type="ECO:0000313" key="2">
    <source>
        <dbReference type="Proteomes" id="UP000191987"/>
    </source>
</evidence>